<keyword evidence="13" id="KW-1185">Reference proteome</keyword>
<evidence type="ECO:0000313" key="13">
    <source>
        <dbReference type="Proteomes" id="UP000694851"/>
    </source>
</evidence>
<dbReference type="Pfam" id="PF00017">
    <property type="entry name" value="SH2"/>
    <property type="match status" value="1"/>
</dbReference>
<dbReference type="Proteomes" id="UP000694851">
    <property type="component" value="Unplaced"/>
</dbReference>
<dbReference type="InterPro" id="IPR000980">
    <property type="entry name" value="SH2"/>
</dbReference>
<dbReference type="AlphaFoldDB" id="A0A8B7SLY2"/>
<gene>
    <name evidence="14" type="primary">SH2D1A</name>
</gene>
<dbReference type="GO" id="GO:0045087">
    <property type="term" value="P:innate immune response"/>
    <property type="evidence" value="ECO:0007669"/>
    <property type="project" value="UniProtKB-KW"/>
</dbReference>
<evidence type="ECO:0000256" key="11">
    <source>
        <dbReference type="SAM" id="MobiDB-lite"/>
    </source>
</evidence>
<accession>A0A8B7SLY2</accession>
<evidence type="ECO:0000256" key="3">
    <source>
        <dbReference type="ARBA" id="ARBA00022490"/>
    </source>
</evidence>
<dbReference type="SMART" id="SM00252">
    <property type="entry name" value="SH2"/>
    <property type="match status" value="1"/>
</dbReference>
<dbReference type="PRINTS" id="PR00401">
    <property type="entry name" value="SH2DOMAIN"/>
</dbReference>
<evidence type="ECO:0000313" key="14">
    <source>
        <dbReference type="RefSeq" id="XP_019513453.1"/>
    </source>
</evidence>
<name>A0A8B7SLY2_HIPAR</name>
<dbReference type="GO" id="GO:0002250">
    <property type="term" value="P:adaptive immune response"/>
    <property type="evidence" value="ECO:0007669"/>
    <property type="project" value="UniProtKB-KW"/>
</dbReference>
<dbReference type="PANTHER" id="PTHR46051">
    <property type="entry name" value="SH2 DOMAIN-CONTAINING PROTEIN"/>
    <property type="match status" value="1"/>
</dbReference>
<keyword evidence="8" id="KW-1064">Adaptive immunity</keyword>
<evidence type="ECO:0000259" key="12">
    <source>
        <dbReference type="PROSITE" id="PS50001"/>
    </source>
</evidence>
<dbReference type="GeneID" id="109390879"/>
<dbReference type="PANTHER" id="PTHR46051:SF1">
    <property type="entry name" value="INOSITOL POLYPHOSPHATE-RELATED PHOSPHATASE DOMAIN-CONTAINING PROTEIN"/>
    <property type="match status" value="1"/>
</dbReference>
<dbReference type="InterPro" id="IPR036860">
    <property type="entry name" value="SH2_dom_sf"/>
</dbReference>
<keyword evidence="5" id="KW-0391">Immunity</keyword>
<dbReference type="OrthoDB" id="10053436at2759"/>
<dbReference type="RefSeq" id="XP_019513453.1">
    <property type="nucleotide sequence ID" value="XM_019657908.1"/>
</dbReference>
<sequence length="156" mass="16859">MVVAAAAAAAAAASVLLSHATAHSRAHQTMDAVAVYHGKISRETGEKLLLATGLDGSYLLRDSESVPGVYCLCVLYQGYIYTYRVSQTETGSWSAETAPGVHKRFFRKIKNLISAFQKPDQGIVIPLQYPVEKSSARSTQGTTGRREDPDVFLKAP</sequence>
<evidence type="ECO:0000256" key="1">
    <source>
        <dbReference type="ARBA" id="ARBA00004496"/>
    </source>
</evidence>
<dbReference type="KEGG" id="hai:109390879"/>
<protein>
    <recommendedName>
        <fullName evidence="2">SH2 domain-containing protein 1A</fullName>
    </recommendedName>
</protein>
<dbReference type="GO" id="GO:0009966">
    <property type="term" value="P:regulation of signal transduction"/>
    <property type="evidence" value="ECO:0007669"/>
    <property type="project" value="TreeGrafter"/>
</dbReference>
<dbReference type="GO" id="GO:0005737">
    <property type="term" value="C:cytoplasm"/>
    <property type="evidence" value="ECO:0007669"/>
    <property type="project" value="UniProtKB-SubCell"/>
</dbReference>
<dbReference type="GO" id="GO:0050776">
    <property type="term" value="P:regulation of immune response"/>
    <property type="evidence" value="ECO:0007669"/>
    <property type="project" value="TreeGrafter"/>
</dbReference>
<dbReference type="CDD" id="cd10400">
    <property type="entry name" value="SH2_SAP1a"/>
    <property type="match status" value="1"/>
</dbReference>
<evidence type="ECO:0000256" key="8">
    <source>
        <dbReference type="ARBA" id="ARBA00023130"/>
    </source>
</evidence>
<comment type="subcellular location">
    <subcellularLocation>
        <location evidence="1">Cytoplasm</location>
    </subcellularLocation>
</comment>
<comment type="function">
    <text evidence="9">Cytoplasmic adapter regulating receptors of the signaling lymphocytic activation molecule (SLAM) family such as SLAMF1, CD244, LY9, CD84, SLAMF6 and SLAMF7. In SLAM signaling seems to cooperate with SH2D1B/EAT-2. Initially it has been proposed that association with SLAMF1 prevents SLAMF1 binding to inhibitory effectors including INPP5D/SHIP1 and PTPN11/SHP-2. However, by simultaneous interactions, recruits FYN which subsequently phosphorylates and activates SLAMF1. Positively regulates CD244/2B4- and CD84-mediated natural killer (NK) cell functions. Can also promote CD48-, SLAMF6 -, LY9-, and SLAMF7-mediated NK cell activation. In the context of NK cell-mediated cytotoxicity enhances conjugate formation with target cells. May also regulate the activity of the neurotrophin receptors NTRK1, NTRK2 and NTRK3.</text>
</comment>
<dbReference type="FunFam" id="3.30.505.10:FF:000062">
    <property type="entry name" value="SH2 domain-containing protein 1A"/>
    <property type="match status" value="1"/>
</dbReference>
<feature type="region of interest" description="Disordered" evidence="11">
    <location>
        <begin position="132"/>
        <end position="156"/>
    </location>
</feature>
<evidence type="ECO:0000256" key="7">
    <source>
        <dbReference type="ARBA" id="ARBA00022999"/>
    </source>
</evidence>
<dbReference type="SUPFAM" id="SSF55550">
    <property type="entry name" value="SH2 domain"/>
    <property type="match status" value="1"/>
</dbReference>
<evidence type="ECO:0000256" key="4">
    <source>
        <dbReference type="ARBA" id="ARBA00022588"/>
    </source>
</evidence>
<dbReference type="CTD" id="4068"/>
<keyword evidence="7 10" id="KW-0727">SH2 domain</keyword>
<evidence type="ECO:0000256" key="6">
    <source>
        <dbReference type="ARBA" id="ARBA00022990"/>
    </source>
</evidence>
<organism evidence="13 14">
    <name type="scientific">Hipposideros armiger</name>
    <name type="common">Great Himalayan leaf-nosed bat</name>
    <dbReference type="NCBI Taxonomy" id="186990"/>
    <lineage>
        <taxon>Eukaryota</taxon>
        <taxon>Metazoa</taxon>
        <taxon>Chordata</taxon>
        <taxon>Craniata</taxon>
        <taxon>Vertebrata</taxon>
        <taxon>Euteleostomi</taxon>
        <taxon>Mammalia</taxon>
        <taxon>Eutheria</taxon>
        <taxon>Laurasiatheria</taxon>
        <taxon>Chiroptera</taxon>
        <taxon>Yinpterochiroptera</taxon>
        <taxon>Rhinolophoidea</taxon>
        <taxon>Hipposideridae</taxon>
        <taxon>Hipposideros</taxon>
    </lineage>
</organism>
<evidence type="ECO:0000256" key="9">
    <source>
        <dbReference type="ARBA" id="ARBA00045186"/>
    </source>
</evidence>
<evidence type="ECO:0000256" key="2">
    <source>
        <dbReference type="ARBA" id="ARBA00013980"/>
    </source>
</evidence>
<evidence type="ECO:0000256" key="5">
    <source>
        <dbReference type="ARBA" id="ARBA00022859"/>
    </source>
</evidence>
<keyword evidence="6" id="KW-0007">Acetylation</keyword>
<feature type="domain" description="SH2" evidence="12">
    <location>
        <begin position="35"/>
        <end position="131"/>
    </location>
</feature>
<reference evidence="14" key="1">
    <citation type="submission" date="2025-08" db="UniProtKB">
        <authorList>
            <consortium name="RefSeq"/>
        </authorList>
    </citation>
    <scope>IDENTIFICATION</scope>
    <source>
        <tissue evidence="14">Muscle</tissue>
    </source>
</reference>
<evidence type="ECO:0000256" key="10">
    <source>
        <dbReference type="PROSITE-ProRule" id="PRU00191"/>
    </source>
</evidence>
<dbReference type="PROSITE" id="PS50001">
    <property type="entry name" value="SH2"/>
    <property type="match status" value="1"/>
</dbReference>
<keyword evidence="4" id="KW-0399">Innate immunity</keyword>
<keyword evidence="3" id="KW-0963">Cytoplasm</keyword>
<dbReference type="Gene3D" id="3.30.505.10">
    <property type="entry name" value="SH2 domain"/>
    <property type="match status" value="1"/>
</dbReference>
<dbReference type="InterPro" id="IPR035876">
    <property type="entry name" value="SH2D1A_SH2"/>
</dbReference>
<proteinExistence type="predicted"/>
<feature type="compositionally biased region" description="Basic and acidic residues" evidence="11">
    <location>
        <begin position="144"/>
        <end position="156"/>
    </location>
</feature>